<dbReference type="Pfam" id="PF12833">
    <property type="entry name" value="HTH_18"/>
    <property type="match status" value="1"/>
</dbReference>
<dbReference type="RefSeq" id="WP_317979044.1">
    <property type="nucleotide sequence ID" value="NZ_BTCL01000003.1"/>
</dbReference>
<dbReference type="Gene3D" id="2.60.120.280">
    <property type="entry name" value="Regulatory protein AraC"/>
    <property type="match status" value="1"/>
</dbReference>
<dbReference type="Proteomes" id="UP001285921">
    <property type="component" value="Unassembled WGS sequence"/>
</dbReference>
<gene>
    <name evidence="5" type="primary">msmR_1</name>
    <name evidence="5" type="ORF">PghCCS26_10440</name>
</gene>
<evidence type="ECO:0000259" key="4">
    <source>
        <dbReference type="PROSITE" id="PS01124"/>
    </source>
</evidence>
<reference evidence="5 6" key="1">
    <citation type="submission" date="2023-05" db="EMBL/GenBank/DDBJ databases">
        <title>Draft genome of Paenibacillus sp. CCS26.</title>
        <authorList>
            <person name="Akita H."/>
            <person name="Shinto Y."/>
            <person name="Kimura Z."/>
        </authorList>
    </citation>
    <scope>NUCLEOTIDE SEQUENCE [LARGE SCALE GENOMIC DNA]</scope>
    <source>
        <strain evidence="5 6">CCS26</strain>
    </source>
</reference>
<dbReference type="Gene3D" id="1.10.10.60">
    <property type="entry name" value="Homeodomain-like"/>
    <property type="match status" value="2"/>
</dbReference>
<dbReference type="InterPro" id="IPR009057">
    <property type="entry name" value="Homeodomain-like_sf"/>
</dbReference>
<keyword evidence="3" id="KW-0804">Transcription</keyword>
<dbReference type="InterPro" id="IPR037923">
    <property type="entry name" value="HTH-like"/>
</dbReference>
<evidence type="ECO:0000256" key="3">
    <source>
        <dbReference type="ARBA" id="ARBA00023163"/>
    </source>
</evidence>
<dbReference type="InterPro" id="IPR050204">
    <property type="entry name" value="AraC_XylS_family_regulators"/>
</dbReference>
<keyword evidence="1" id="KW-0805">Transcription regulation</keyword>
<keyword evidence="6" id="KW-1185">Reference proteome</keyword>
<dbReference type="SUPFAM" id="SSF46689">
    <property type="entry name" value="Homeodomain-like"/>
    <property type="match status" value="2"/>
</dbReference>
<evidence type="ECO:0000313" key="6">
    <source>
        <dbReference type="Proteomes" id="UP001285921"/>
    </source>
</evidence>
<dbReference type="EMBL" id="BTCL01000003">
    <property type="protein sequence ID" value="GMK43917.1"/>
    <property type="molecule type" value="Genomic_DNA"/>
</dbReference>
<dbReference type="PANTHER" id="PTHR46796">
    <property type="entry name" value="HTH-TYPE TRANSCRIPTIONAL ACTIVATOR RHAS-RELATED"/>
    <property type="match status" value="1"/>
</dbReference>
<dbReference type="InterPro" id="IPR020449">
    <property type="entry name" value="Tscrpt_reg_AraC-type_HTH"/>
</dbReference>
<sequence>MKAFHYNSYRSSRHNPDFYLSYWGKEDCSPNHAFGPGIRDHYKVHFVHRGTGTVQVGGSTFKLTSGQAFLAYPGKVISYQADAIDPWSYSWIGFRGEQVGEVLERTKLTSEEPVFPMDKQLMPNLYELLLEAANHPRNHDLRLTSLLIEFLTVLIDSQPSSADGSVQPRKQDTYIHRSLDFIHSHFSEPITVQQMAASLGLDRKYLSFLFKEAMGLPPQQYLLNYRMDRAGDLLRKGEYSIGEVARSVGYQDALLFSKMFKKLKGVPPKLYR</sequence>
<dbReference type="SUPFAM" id="SSF51215">
    <property type="entry name" value="Regulatory protein AraC"/>
    <property type="match status" value="1"/>
</dbReference>
<dbReference type="Pfam" id="PF02311">
    <property type="entry name" value="AraC_binding"/>
    <property type="match status" value="1"/>
</dbReference>
<organism evidence="5 6">
    <name type="scientific">Paenibacillus glycanilyticus</name>
    <dbReference type="NCBI Taxonomy" id="126569"/>
    <lineage>
        <taxon>Bacteria</taxon>
        <taxon>Bacillati</taxon>
        <taxon>Bacillota</taxon>
        <taxon>Bacilli</taxon>
        <taxon>Bacillales</taxon>
        <taxon>Paenibacillaceae</taxon>
        <taxon>Paenibacillus</taxon>
    </lineage>
</organism>
<protein>
    <submittedName>
        <fullName evidence="5">AraC family transcriptional regulator</fullName>
    </submittedName>
</protein>
<dbReference type="PROSITE" id="PS01124">
    <property type="entry name" value="HTH_ARAC_FAMILY_2"/>
    <property type="match status" value="1"/>
</dbReference>
<evidence type="ECO:0000256" key="2">
    <source>
        <dbReference type="ARBA" id="ARBA00023125"/>
    </source>
</evidence>
<comment type="caution">
    <text evidence="5">The sequence shown here is derived from an EMBL/GenBank/DDBJ whole genome shotgun (WGS) entry which is preliminary data.</text>
</comment>
<feature type="domain" description="HTH araC/xylS-type" evidence="4">
    <location>
        <begin position="176"/>
        <end position="272"/>
    </location>
</feature>
<dbReference type="InterPro" id="IPR018060">
    <property type="entry name" value="HTH_AraC"/>
</dbReference>
<accession>A0ABQ6NFS2</accession>
<evidence type="ECO:0000313" key="5">
    <source>
        <dbReference type="EMBL" id="GMK43917.1"/>
    </source>
</evidence>
<dbReference type="SMART" id="SM00342">
    <property type="entry name" value="HTH_ARAC"/>
    <property type="match status" value="1"/>
</dbReference>
<keyword evidence="2" id="KW-0238">DNA-binding</keyword>
<dbReference type="InterPro" id="IPR003313">
    <property type="entry name" value="AraC-bd"/>
</dbReference>
<dbReference type="PRINTS" id="PR00032">
    <property type="entry name" value="HTHARAC"/>
</dbReference>
<evidence type="ECO:0000256" key="1">
    <source>
        <dbReference type="ARBA" id="ARBA00023015"/>
    </source>
</evidence>
<proteinExistence type="predicted"/>
<name>A0ABQ6NFS2_9BACL</name>
<dbReference type="CDD" id="cd06986">
    <property type="entry name" value="cupin_MmsR-like_N"/>
    <property type="match status" value="1"/>
</dbReference>